<dbReference type="CDD" id="cd14840">
    <property type="entry name" value="D-Ala-D-Ala_dipeptidase_Aad"/>
    <property type="match status" value="1"/>
</dbReference>
<keyword evidence="8 10" id="KW-0961">Cell wall biogenesis/degradation</keyword>
<feature type="binding site" evidence="9">
    <location>
        <position position="114"/>
    </location>
    <ligand>
        <name>Zn(2+)</name>
        <dbReference type="ChEBI" id="CHEBI:29105"/>
        <note>catalytic</note>
    </ligand>
</feature>
<keyword evidence="6 9" id="KW-0224">Dipeptidase</keyword>
<feature type="binding site" evidence="9">
    <location>
        <position position="121"/>
    </location>
    <ligand>
        <name>Zn(2+)</name>
        <dbReference type="ChEBI" id="CHEBI:29105"/>
        <note>catalytic</note>
    </ligand>
</feature>
<keyword evidence="4 9" id="KW-0378">Hydrolase</keyword>
<evidence type="ECO:0000256" key="6">
    <source>
        <dbReference type="ARBA" id="ARBA00022997"/>
    </source>
</evidence>
<accession>A0ABS7SJF5</accession>
<evidence type="ECO:0000256" key="10">
    <source>
        <dbReference type="PIRNR" id="PIRNR026671"/>
    </source>
</evidence>
<name>A0ABS7SJF5_9BURK</name>
<keyword evidence="7 9" id="KW-0482">Metalloprotease</keyword>
<evidence type="ECO:0000256" key="8">
    <source>
        <dbReference type="ARBA" id="ARBA00023316"/>
    </source>
</evidence>
<evidence type="ECO:0000256" key="3">
    <source>
        <dbReference type="ARBA" id="ARBA00022723"/>
    </source>
</evidence>
<dbReference type="PIRSF" id="PIRSF026671">
    <property type="entry name" value="AA_dipeptidase"/>
    <property type="match status" value="1"/>
</dbReference>
<keyword evidence="2 9" id="KW-0645">Protease</keyword>
<comment type="function">
    <text evidence="9 10">Catalyzes hydrolysis of the D-alanyl-D-alanine dipeptide.</text>
</comment>
<evidence type="ECO:0000256" key="9">
    <source>
        <dbReference type="HAMAP-Rule" id="MF_01924"/>
    </source>
</evidence>
<evidence type="ECO:0000313" key="11">
    <source>
        <dbReference type="EMBL" id="MBZ2206331.1"/>
    </source>
</evidence>
<comment type="similarity">
    <text evidence="9 10">Belongs to the peptidase M15D family.</text>
</comment>
<feature type="active site" description="Proton donor/acceptor" evidence="9">
    <location>
        <position position="185"/>
    </location>
</feature>
<proteinExistence type="inferred from homology"/>
<organism evidence="11 12">
    <name type="scientific">Massilia soli</name>
    <dbReference type="NCBI Taxonomy" id="2792854"/>
    <lineage>
        <taxon>Bacteria</taxon>
        <taxon>Pseudomonadati</taxon>
        <taxon>Pseudomonadota</taxon>
        <taxon>Betaproteobacteria</taxon>
        <taxon>Burkholderiales</taxon>
        <taxon>Oxalobacteraceae</taxon>
        <taxon>Telluria group</taxon>
        <taxon>Massilia</taxon>
    </lineage>
</organism>
<dbReference type="EMBL" id="JAFBIL020000001">
    <property type="protein sequence ID" value="MBZ2206331.1"/>
    <property type="molecule type" value="Genomic_DNA"/>
</dbReference>
<dbReference type="Pfam" id="PF01427">
    <property type="entry name" value="Peptidase_M15"/>
    <property type="match status" value="1"/>
</dbReference>
<evidence type="ECO:0000256" key="7">
    <source>
        <dbReference type="ARBA" id="ARBA00023049"/>
    </source>
</evidence>
<keyword evidence="5 9" id="KW-0862">Zinc</keyword>
<comment type="caution">
    <text evidence="11">The sequence shown here is derived from an EMBL/GenBank/DDBJ whole genome shotgun (WGS) entry which is preliminary data.</text>
</comment>
<dbReference type="InterPro" id="IPR009045">
    <property type="entry name" value="Zn_M74/Hedgehog-like"/>
</dbReference>
<evidence type="ECO:0000256" key="4">
    <source>
        <dbReference type="ARBA" id="ARBA00022801"/>
    </source>
</evidence>
<dbReference type="SUPFAM" id="SSF55166">
    <property type="entry name" value="Hedgehog/DD-peptidase"/>
    <property type="match status" value="1"/>
</dbReference>
<protein>
    <recommendedName>
        <fullName evidence="9 10">D-alanyl-D-alanine dipeptidase</fullName>
        <shortName evidence="9 10">D-Ala-D-Ala dipeptidase</shortName>
        <ecNumber evidence="9 10">3.4.13.22</ecNumber>
    </recommendedName>
</protein>
<dbReference type="InterPro" id="IPR000755">
    <property type="entry name" value="A_A_dipeptidase"/>
</dbReference>
<evidence type="ECO:0000256" key="5">
    <source>
        <dbReference type="ARBA" id="ARBA00022833"/>
    </source>
</evidence>
<sequence>MFVIQGIASEDIESSQEFRHLSTIEGIAVELRYGTPNNFVGRDLYSPFDCAWLHRDAAAGLEKVVAWLAGRRPGYKPLILDALRPQRVQQQLWDALDGTDLRMYLANPERGSIHSFGMALDLTILDEQGRELDMGTGFDDLSEKSHPALEAQLLERGELTAEQIANRQLLRDAMAHAGFMGINSEWWHFDCGDREQVRRTFRRVL</sequence>
<comment type="catalytic activity">
    <reaction evidence="1 9 10">
        <text>D-alanyl-D-alanine + H2O = 2 D-alanine</text>
        <dbReference type="Rhea" id="RHEA:20661"/>
        <dbReference type="ChEBI" id="CHEBI:15377"/>
        <dbReference type="ChEBI" id="CHEBI:57416"/>
        <dbReference type="ChEBI" id="CHEBI:57822"/>
        <dbReference type="EC" id="3.4.13.22"/>
    </reaction>
</comment>
<evidence type="ECO:0000256" key="1">
    <source>
        <dbReference type="ARBA" id="ARBA00001362"/>
    </source>
</evidence>
<dbReference type="HAMAP" id="MF_01924">
    <property type="entry name" value="A_A_dipeptidase"/>
    <property type="match status" value="1"/>
</dbReference>
<dbReference type="Proteomes" id="UP000809349">
    <property type="component" value="Unassembled WGS sequence"/>
</dbReference>
<keyword evidence="12" id="KW-1185">Reference proteome</keyword>
<dbReference type="PANTHER" id="PTHR43126">
    <property type="entry name" value="D-ALANYL-D-ALANINE DIPEPTIDASE"/>
    <property type="match status" value="1"/>
</dbReference>
<dbReference type="Gene3D" id="3.30.1380.10">
    <property type="match status" value="1"/>
</dbReference>
<evidence type="ECO:0000313" key="12">
    <source>
        <dbReference type="Proteomes" id="UP000809349"/>
    </source>
</evidence>
<comment type="cofactor">
    <cofactor evidence="9">
        <name>Zn(2+)</name>
        <dbReference type="ChEBI" id="CHEBI:29105"/>
    </cofactor>
    <text evidence="9">Binds 1 zinc ion per subunit.</text>
</comment>
<dbReference type="EC" id="3.4.13.22" evidence="9 10"/>
<feature type="site" description="Transition state stabilizer" evidence="9">
    <location>
        <position position="84"/>
    </location>
</feature>
<gene>
    <name evidence="9" type="primary">ddpX</name>
    <name evidence="11" type="ORF">I4X03_003545</name>
</gene>
<feature type="binding site" evidence="9">
    <location>
        <position position="188"/>
    </location>
    <ligand>
        <name>Zn(2+)</name>
        <dbReference type="ChEBI" id="CHEBI:29105"/>
        <note>catalytic</note>
    </ligand>
</feature>
<evidence type="ECO:0000256" key="2">
    <source>
        <dbReference type="ARBA" id="ARBA00022670"/>
    </source>
</evidence>
<keyword evidence="3 9" id="KW-0479">Metal-binding</keyword>
<reference evidence="11 12" key="1">
    <citation type="submission" date="2021-08" db="EMBL/GenBank/DDBJ databases">
        <title>Massilia sp. R798.</title>
        <authorList>
            <person name="Baek J.H."/>
            <person name="Jung H.S."/>
            <person name="Kim K.R."/>
            <person name="Jeon C.O."/>
        </authorList>
    </citation>
    <scope>NUCLEOTIDE SEQUENCE [LARGE SCALE GENOMIC DNA]</scope>
    <source>
        <strain evidence="11 12">R798</strain>
    </source>
</reference>